<dbReference type="InterPro" id="IPR000182">
    <property type="entry name" value="GNAT_dom"/>
</dbReference>
<evidence type="ECO:0000313" key="5">
    <source>
        <dbReference type="Proteomes" id="UP001183176"/>
    </source>
</evidence>
<name>A0ABU2JFJ0_9ACTN</name>
<keyword evidence="2" id="KW-0012">Acyltransferase</keyword>
<sequence>MRIRPAADVDLPTVIAIEANAGKMFREVDMAAVADGDLPTVEQLLPAVRDGRVLVAVEDNDSALAFVLNSWVDARAHLDQVSVDPTCAGRGLGRALIAAAEQWGRERGSSAMTLTTFVDVPWNGPYYRRLGWRDLPAADLGPELVAIRRHEAFLGLDAWSRTAMIKHL</sequence>
<dbReference type="Pfam" id="PF00583">
    <property type="entry name" value="Acetyltransf_1"/>
    <property type="match status" value="1"/>
</dbReference>
<dbReference type="PANTHER" id="PTHR43800">
    <property type="entry name" value="PEPTIDYL-LYSINE N-ACETYLTRANSFERASE YJAB"/>
    <property type="match status" value="1"/>
</dbReference>
<reference evidence="5" key="1">
    <citation type="submission" date="2023-07" db="EMBL/GenBank/DDBJ databases">
        <title>30 novel species of actinomycetes from the DSMZ collection.</title>
        <authorList>
            <person name="Nouioui I."/>
        </authorList>
    </citation>
    <scope>NUCLEOTIDE SEQUENCE [LARGE SCALE GENOMIC DNA]</scope>
    <source>
        <strain evidence="5">DSM 44399</strain>
    </source>
</reference>
<accession>A0ABU2JFJ0</accession>
<dbReference type="CDD" id="cd04301">
    <property type="entry name" value="NAT_SF"/>
    <property type="match status" value="1"/>
</dbReference>
<dbReference type="Proteomes" id="UP001183176">
    <property type="component" value="Unassembled WGS sequence"/>
</dbReference>
<evidence type="ECO:0000256" key="1">
    <source>
        <dbReference type="ARBA" id="ARBA00022679"/>
    </source>
</evidence>
<comment type="caution">
    <text evidence="4">The sequence shown here is derived from an EMBL/GenBank/DDBJ whole genome shotgun (WGS) entry which is preliminary data.</text>
</comment>
<dbReference type="RefSeq" id="WP_311424838.1">
    <property type="nucleotide sequence ID" value="NZ_JAVREH010000047.1"/>
</dbReference>
<proteinExistence type="predicted"/>
<keyword evidence="5" id="KW-1185">Reference proteome</keyword>
<feature type="domain" description="N-acetyltransferase" evidence="3">
    <location>
        <begin position="1"/>
        <end position="151"/>
    </location>
</feature>
<dbReference type="InterPro" id="IPR016181">
    <property type="entry name" value="Acyl_CoA_acyltransferase"/>
</dbReference>
<evidence type="ECO:0000256" key="2">
    <source>
        <dbReference type="ARBA" id="ARBA00023315"/>
    </source>
</evidence>
<dbReference type="PANTHER" id="PTHR43800:SF1">
    <property type="entry name" value="PEPTIDYL-LYSINE N-ACETYLTRANSFERASE YJAB"/>
    <property type="match status" value="1"/>
</dbReference>
<organism evidence="4 5">
    <name type="scientific">Jatrophihabitans lederbergiae</name>
    <dbReference type="NCBI Taxonomy" id="3075547"/>
    <lineage>
        <taxon>Bacteria</taxon>
        <taxon>Bacillati</taxon>
        <taxon>Actinomycetota</taxon>
        <taxon>Actinomycetes</taxon>
        <taxon>Jatrophihabitantales</taxon>
        <taxon>Jatrophihabitantaceae</taxon>
        <taxon>Jatrophihabitans</taxon>
    </lineage>
</organism>
<protein>
    <submittedName>
        <fullName evidence="4">GNAT family N-acetyltransferase</fullName>
    </submittedName>
</protein>
<dbReference type="EMBL" id="JAVREH010000047">
    <property type="protein sequence ID" value="MDT0263692.1"/>
    <property type="molecule type" value="Genomic_DNA"/>
</dbReference>
<dbReference type="PROSITE" id="PS51186">
    <property type="entry name" value="GNAT"/>
    <property type="match status" value="1"/>
</dbReference>
<evidence type="ECO:0000259" key="3">
    <source>
        <dbReference type="PROSITE" id="PS51186"/>
    </source>
</evidence>
<dbReference type="Gene3D" id="3.40.630.30">
    <property type="match status" value="1"/>
</dbReference>
<dbReference type="SUPFAM" id="SSF55729">
    <property type="entry name" value="Acyl-CoA N-acyltransferases (Nat)"/>
    <property type="match status" value="1"/>
</dbReference>
<evidence type="ECO:0000313" key="4">
    <source>
        <dbReference type="EMBL" id="MDT0263692.1"/>
    </source>
</evidence>
<gene>
    <name evidence="4" type="ORF">RM423_20160</name>
</gene>
<keyword evidence="1" id="KW-0808">Transferase</keyword>